<gene>
    <name evidence="2" type="ORF">D9756_000714</name>
</gene>
<dbReference type="SUPFAM" id="SSF52047">
    <property type="entry name" value="RNI-like"/>
    <property type="match status" value="1"/>
</dbReference>
<organism evidence="2 3">
    <name type="scientific">Leucocoprinus leucothites</name>
    <dbReference type="NCBI Taxonomy" id="201217"/>
    <lineage>
        <taxon>Eukaryota</taxon>
        <taxon>Fungi</taxon>
        <taxon>Dikarya</taxon>
        <taxon>Basidiomycota</taxon>
        <taxon>Agaricomycotina</taxon>
        <taxon>Agaricomycetes</taxon>
        <taxon>Agaricomycetidae</taxon>
        <taxon>Agaricales</taxon>
        <taxon>Agaricineae</taxon>
        <taxon>Agaricaceae</taxon>
        <taxon>Leucocoprinus</taxon>
    </lineage>
</organism>
<proteinExistence type="predicted"/>
<sequence length="521" mass="59116">MPLHGSGITLSFPQDLDVETNLEAVQTEIRNHESAIAIIDEEIGGLVQTIRQLQFKKWEHNEGIRRCKGLITLARRLPHEILANIFEVCVQDGYTKTPLIVSHVCSQWRKAASLPSVWSHVYIDLDGRDPFGRTRFWLTRAGNSRLRITLEIRQEQSQLLKVMALLLEKRSQWWILTINSALLAPVNRALIACTGPFPRLRALYVAVIQEFNDSDDQDEDSETWELVGLRTALQDAPNFSTMHLTRNILPEPSNLPSSITNLTIILPSYHFTFNLSIDSVLRVLEELYYLEIFSMALPAGQARAFEPVGDASRAINLPYLSAITLAGWRDMYNILLHLVTPHLKSLWLRSPDDSGSAPDEGTGRCLLHFLLRVSPPLEELELRDADIPASYLIQCFYRLNRLRILRLHESEISDDVLMELFGPNGLCPFLSILDFRWCGHFRGRTLVDLVRSRLQHPDTDASLSDTSVMSTPIAKVTVIHCSFVRARDIADLASLTLCQVVIMDSDDYCRESPEPAILIRF</sequence>
<dbReference type="Pfam" id="PF12937">
    <property type="entry name" value="F-box-like"/>
    <property type="match status" value="1"/>
</dbReference>
<evidence type="ECO:0000313" key="2">
    <source>
        <dbReference type="EMBL" id="KAF5364216.1"/>
    </source>
</evidence>
<dbReference type="InterPro" id="IPR036047">
    <property type="entry name" value="F-box-like_dom_sf"/>
</dbReference>
<protein>
    <recommendedName>
        <fullName evidence="1">F-box domain-containing protein</fullName>
    </recommendedName>
</protein>
<dbReference type="Gene3D" id="3.80.10.10">
    <property type="entry name" value="Ribonuclease Inhibitor"/>
    <property type="match status" value="1"/>
</dbReference>
<reference evidence="2 3" key="1">
    <citation type="journal article" date="2020" name="ISME J.">
        <title>Uncovering the hidden diversity of litter-decomposition mechanisms in mushroom-forming fungi.</title>
        <authorList>
            <person name="Floudas D."/>
            <person name="Bentzer J."/>
            <person name="Ahren D."/>
            <person name="Johansson T."/>
            <person name="Persson P."/>
            <person name="Tunlid A."/>
        </authorList>
    </citation>
    <scope>NUCLEOTIDE SEQUENCE [LARGE SCALE GENOMIC DNA]</scope>
    <source>
        <strain evidence="2 3">CBS 146.42</strain>
    </source>
</reference>
<comment type="caution">
    <text evidence="2">The sequence shown here is derived from an EMBL/GenBank/DDBJ whole genome shotgun (WGS) entry which is preliminary data.</text>
</comment>
<accession>A0A8H5GFT4</accession>
<feature type="domain" description="F-box" evidence="1">
    <location>
        <begin position="76"/>
        <end position="123"/>
    </location>
</feature>
<dbReference type="Proteomes" id="UP000559027">
    <property type="component" value="Unassembled WGS sequence"/>
</dbReference>
<keyword evidence="3" id="KW-1185">Reference proteome</keyword>
<dbReference type="EMBL" id="JAACJO010000001">
    <property type="protein sequence ID" value="KAF5364216.1"/>
    <property type="molecule type" value="Genomic_DNA"/>
</dbReference>
<evidence type="ECO:0000259" key="1">
    <source>
        <dbReference type="Pfam" id="PF12937"/>
    </source>
</evidence>
<dbReference type="Gene3D" id="1.20.1280.50">
    <property type="match status" value="1"/>
</dbReference>
<dbReference type="SUPFAM" id="SSF81383">
    <property type="entry name" value="F-box domain"/>
    <property type="match status" value="1"/>
</dbReference>
<evidence type="ECO:0000313" key="3">
    <source>
        <dbReference type="Proteomes" id="UP000559027"/>
    </source>
</evidence>
<name>A0A8H5GFT4_9AGAR</name>
<dbReference type="InterPro" id="IPR001810">
    <property type="entry name" value="F-box_dom"/>
</dbReference>
<dbReference type="OrthoDB" id="3063971at2759"/>
<dbReference type="AlphaFoldDB" id="A0A8H5GFT4"/>
<dbReference type="InterPro" id="IPR032675">
    <property type="entry name" value="LRR_dom_sf"/>
</dbReference>